<feature type="domain" description="HTH marR-type" evidence="4">
    <location>
        <begin position="28"/>
        <end position="88"/>
    </location>
</feature>
<sequence>MEERRAGGGMEEERQRYAEDFGLLFEGFGLARMVGRVLGALMIADPPEMSAEELAGVLRASRGSISTATRMLVRMGLVERVGRPGERRDYFRNRPGAWHELMRREMEGIVAFREMAERGLGILEAEGRDRPEVRLGLEEMRDFYAYCERELPAFFERWEKESGRR</sequence>
<protein>
    <recommendedName>
        <fullName evidence="4">HTH marR-type domain-containing protein</fullName>
    </recommendedName>
</protein>
<dbReference type="RefSeq" id="WP_244299726.1">
    <property type="nucleotide sequence ID" value="NZ_AP019791.1"/>
</dbReference>
<keyword evidence="1" id="KW-0805">Transcription regulation</keyword>
<dbReference type="InterPro" id="IPR000835">
    <property type="entry name" value="HTH_MarR-typ"/>
</dbReference>
<keyword evidence="3" id="KW-0804">Transcription</keyword>
<evidence type="ECO:0000256" key="2">
    <source>
        <dbReference type="ARBA" id="ARBA00023125"/>
    </source>
</evidence>
<dbReference type="PANTHER" id="PTHR38465:SF2">
    <property type="entry name" value="HTH-TYPE TRANSCRIPTIONAL REGULATOR MMPR5"/>
    <property type="match status" value="1"/>
</dbReference>
<dbReference type="Proteomes" id="UP000318065">
    <property type="component" value="Chromosome"/>
</dbReference>
<keyword evidence="6" id="KW-1185">Reference proteome</keyword>
<dbReference type="EMBL" id="AP019791">
    <property type="protein sequence ID" value="BBL80395.1"/>
    <property type="molecule type" value="Genomic_DNA"/>
</dbReference>
<evidence type="ECO:0000313" key="6">
    <source>
        <dbReference type="Proteomes" id="UP000318065"/>
    </source>
</evidence>
<evidence type="ECO:0000259" key="4">
    <source>
        <dbReference type="Pfam" id="PF12802"/>
    </source>
</evidence>
<dbReference type="SUPFAM" id="SSF46785">
    <property type="entry name" value="Winged helix' DNA-binding domain"/>
    <property type="match status" value="1"/>
</dbReference>
<dbReference type="Pfam" id="PF12802">
    <property type="entry name" value="MarR_2"/>
    <property type="match status" value="1"/>
</dbReference>
<dbReference type="GO" id="GO:0003700">
    <property type="term" value="F:DNA-binding transcription factor activity"/>
    <property type="evidence" value="ECO:0007669"/>
    <property type="project" value="InterPro"/>
</dbReference>
<organism evidence="5 6">
    <name type="scientific">Rubrobacter xylanophilus</name>
    <dbReference type="NCBI Taxonomy" id="49319"/>
    <lineage>
        <taxon>Bacteria</taxon>
        <taxon>Bacillati</taxon>
        <taxon>Actinomycetota</taxon>
        <taxon>Rubrobacteria</taxon>
        <taxon>Rubrobacterales</taxon>
        <taxon>Rubrobacteraceae</taxon>
        <taxon>Rubrobacter</taxon>
    </lineage>
</organism>
<dbReference type="InterPro" id="IPR036390">
    <property type="entry name" value="WH_DNA-bd_sf"/>
</dbReference>
<reference evidence="5" key="1">
    <citation type="journal article" date="2019" name="Microbiol. Resour. Announc.">
        <title>Complete Genome Sequence of Rubrobacter xylanophilus Strain AA3-22, Isolated from Arima Onsen in Japan.</title>
        <authorList>
            <person name="Tomariguchi N."/>
            <person name="Miyazaki K."/>
        </authorList>
    </citation>
    <scope>NUCLEOTIDE SEQUENCE [LARGE SCALE GENOMIC DNA]</scope>
    <source>
        <strain evidence="5">AA3-22</strain>
    </source>
</reference>
<evidence type="ECO:0000256" key="1">
    <source>
        <dbReference type="ARBA" id="ARBA00023015"/>
    </source>
</evidence>
<proteinExistence type="predicted"/>
<dbReference type="Gene3D" id="1.10.10.10">
    <property type="entry name" value="Winged helix-like DNA-binding domain superfamily/Winged helix DNA-binding domain"/>
    <property type="match status" value="1"/>
</dbReference>
<accession>A0A510HM45</accession>
<dbReference type="AlphaFoldDB" id="A0A510HM45"/>
<keyword evidence="2" id="KW-0238">DNA-binding</keyword>
<dbReference type="InterPro" id="IPR052362">
    <property type="entry name" value="HTH-GbsR_regulator"/>
</dbReference>
<dbReference type="GO" id="GO:0003677">
    <property type="term" value="F:DNA binding"/>
    <property type="evidence" value="ECO:0007669"/>
    <property type="project" value="UniProtKB-KW"/>
</dbReference>
<dbReference type="Gene3D" id="1.10.287.160">
    <property type="entry name" value="HR1 repeat"/>
    <property type="match status" value="1"/>
</dbReference>
<evidence type="ECO:0000256" key="3">
    <source>
        <dbReference type="ARBA" id="ARBA00023163"/>
    </source>
</evidence>
<dbReference type="InterPro" id="IPR036388">
    <property type="entry name" value="WH-like_DNA-bd_sf"/>
</dbReference>
<name>A0A510HM45_9ACTN</name>
<gene>
    <name evidence="5" type="ORF">RxyAA322_22490</name>
</gene>
<dbReference type="PANTHER" id="PTHR38465">
    <property type="entry name" value="HTH-TYPE TRANSCRIPTIONAL REGULATOR MJ1563-RELATED"/>
    <property type="match status" value="1"/>
</dbReference>
<evidence type="ECO:0000313" key="5">
    <source>
        <dbReference type="EMBL" id="BBL80395.1"/>
    </source>
</evidence>